<dbReference type="Ensembl" id="ENSCCNT00000027864.1">
    <property type="protein sequence ID" value="ENSCCNP00000021689.1"/>
    <property type="gene ID" value="ENSCCNG00000021433.1"/>
</dbReference>
<evidence type="ECO:0000256" key="1">
    <source>
        <dbReference type="SAM" id="MobiDB-lite"/>
    </source>
</evidence>
<reference evidence="2" key="1">
    <citation type="submission" date="2023-09" db="UniProtKB">
        <authorList>
            <consortium name="Ensembl"/>
        </authorList>
    </citation>
    <scope>IDENTIFICATION</scope>
</reference>
<dbReference type="AlphaFoldDB" id="A0A8C0X7X9"/>
<organism evidence="2">
    <name type="scientific">Castor canadensis</name>
    <name type="common">American beaver</name>
    <dbReference type="NCBI Taxonomy" id="51338"/>
    <lineage>
        <taxon>Eukaryota</taxon>
        <taxon>Metazoa</taxon>
        <taxon>Chordata</taxon>
        <taxon>Craniata</taxon>
        <taxon>Vertebrata</taxon>
        <taxon>Euteleostomi</taxon>
        <taxon>Mammalia</taxon>
        <taxon>Eutheria</taxon>
        <taxon>Euarchontoglires</taxon>
        <taxon>Glires</taxon>
        <taxon>Rodentia</taxon>
        <taxon>Castorimorpha</taxon>
        <taxon>Castoridae</taxon>
        <taxon>Castor</taxon>
    </lineage>
</organism>
<evidence type="ECO:0000313" key="2">
    <source>
        <dbReference type="Ensembl" id="ENSCCNP00000021689.1"/>
    </source>
</evidence>
<accession>A0A8C0X7X9</accession>
<feature type="region of interest" description="Disordered" evidence="1">
    <location>
        <begin position="18"/>
        <end position="49"/>
    </location>
</feature>
<sequence>MGCLTYPPAYDRRRAGMSGRLHRRPGAGCCASSPGPAVLTAQMPGQQHG</sequence>
<name>A0A8C0X7X9_CASCN</name>
<protein>
    <submittedName>
        <fullName evidence="2">Uncharacterized protein</fullName>
    </submittedName>
</protein>
<proteinExistence type="predicted"/>